<feature type="compositionally biased region" description="Basic residues" evidence="4">
    <location>
        <begin position="416"/>
        <end position="425"/>
    </location>
</feature>
<feature type="compositionally biased region" description="Low complexity" evidence="4">
    <location>
        <begin position="426"/>
        <end position="439"/>
    </location>
</feature>
<protein>
    <recommendedName>
        <fullName evidence="5">HMG box domain-containing protein</fullName>
    </recommendedName>
</protein>
<dbReference type="AlphaFoldDB" id="A0A9P6UVI9"/>
<dbReference type="InterPro" id="IPR036910">
    <property type="entry name" value="HMG_box_dom_sf"/>
</dbReference>
<dbReference type="GO" id="GO:0000981">
    <property type="term" value="F:DNA-binding transcription factor activity, RNA polymerase II-specific"/>
    <property type="evidence" value="ECO:0007669"/>
    <property type="project" value="TreeGrafter"/>
</dbReference>
<feature type="domain" description="HMG box" evidence="5">
    <location>
        <begin position="291"/>
        <end position="359"/>
    </location>
</feature>
<evidence type="ECO:0000256" key="2">
    <source>
        <dbReference type="ARBA" id="ARBA00023242"/>
    </source>
</evidence>
<evidence type="ECO:0000256" key="1">
    <source>
        <dbReference type="ARBA" id="ARBA00023125"/>
    </source>
</evidence>
<evidence type="ECO:0000256" key="4">
    <source>
        <dbReference type="SAM" id="MobiDB-lite"/>
    </source>
</evidence>
<dbReference type="Proteomes" id="UP000823405">
    <property type="component" value="Unassembled WGS sequence"/>
</dbReference>
<dbReference type="Gene3D" id="1.10.30.10">
    <property type="entry name" value="High mobility group box domain"/>
    <property type="match status" value="1"/>
</dbReference>
<evidence type="ECO:0000259" key="5">
    <source>
        <dbReference type="PROSITE" id="PS50118"/>
    </source>
</evidence>
<dbReference type="Pfam" id="PF00505">
    <property type="entry name" value="HMG_box"/>
    <property type="match status" value="1"/>
</dbReference>
<dbReference type="SMART" id="SM00398">
    <property type="entry name" value="HMG"/>
    <property type="match status" value="1"/>
</dbReference>
<feature type="DNA-binding region" description="HMG box" evidence="3">
    <location>
        <begin position="291"/>
        <end position="359"/>
    </location>
</feature>
<evidence type="ECO:0000313" key="6">
    <source>
        <dbReference type="EMBL" id="KAG0321545.1"/>
    </source>
</evidence>
<dbReference type="EMBL" id="JAAAIN010000060">
    <property type="protein sequence ID" value="KAG0321545.1"/>
    <property type="molecule type" value="Genomic_DNA"/>
</dbReference>
<gene>
    <name evidence="6" type="ORF">BGZ97_011050</name>
</gene>
<dbReference type="OrthoDB" id="6247875at2759"/>
<sequence>MPSYSHELKDSYNSSATSAFWQSMASSPQTSQTSSTFSNYNDDMPIKSEVGETIMASSFLISCTEDNALRAPYVGQVKGHSLGLHDNIQSNPCFSSALLPREGAFDTSSFTNLLSNSELYSQEQQDAGFNEQRTSLEHASQHPHQDLLSFKISEDVESASATSYPRRSDKHSLLLLTRASSRLRNLRMGDHGLNTQEDCDEEEMQRDYRESRVASAVTRRFSGLSLMSVVSSPLFQTAPASVTTPATIATIFPITTTATISSTAASAVYFPPTASALHQKRRKALKQELRVPRPKNCFMLYRSKVLPMIMAELGNINNKIISKIAAERWRAESEPVKTWYRNMAKYGKEEHARNNPGYKYAPLNKMRTIAATAISHLIQAQHPIKTATASNDSEEVDMDEGDKAGDEDYVGGTSSSRRRSVRQRQQRQQSITRSSLRSQASKRRNSNHGSENPLSLRNKKPRDRLENHVSYPTLNFSADSFSSLGSTETATFPMFEQQQQQYQECFQTRPFTGPSRPLPALPYGASSSAATASATTSIYGLADDKNASEVTLVDPFDHWTAHRYQEAPSYFDPTRLSPVSTNLLSPNSGVQKSKLAAASLTNSNNSDPSSILAQMFLDYNPYSHLHAQQQQHHHRQYYQHHQHQHQLSTSSSCSTTTTFRTTESSFSTMKEPKMSTVGIMNMGAIHHVQQQHTHEQNPFQHAFQQHTQQQLQAFQKHTTHQRHQQQQRSQQYFQQQGGPMFVADIDMFSSPLLLK</sequence>
<organism evidence="6 7">
    <name type="scientific">Linnemannia gamsii</name>
    <dbReference type="NCBI Taxonomy" id="64522"/>
    <lineage>
        <taxon>Eukaryota</taxon>
        <taxon>Fungi</taxon>
        <taxon>Fungi incertae sedis</taxon>
        <taxon>Mucoromycota</taxon>
        <taxon>Mortierellomycotina</taxon>
        <taxon>Mortierellomycetes</taxon>
        <taxon>Mortierellales</taxon>
        <taxon>Mortierellaceae</taxon>
        <taxon>Linnemannia</taxon>
    </lineage>
</organism>
<feature type="compositionally biased region" description="Polar residues" evidence="4">
    <location>
        <begin position="122"/>
        <end position="133"/>
    </location>
</feature>
<feature type="region of interest" description="Disordered" evidence="4">
    <location>
        <begin position="385"/>
        <end position="465"/>
    </location>
</feature>
<feature type="region of interest" description="Disordered" evidence="4">
    <location>
        <begin position="122"/>
        <end position="144"/>
    </location>
</feature>
<dbReference type="PANTHER" id="PTHR45789:SF2">
    <property type="entry name" value="FI18025P1"/>
    <property type="match status" value="1"/>
</dbReference>
<dbReference type="CDD" id="cd01389">
    <property type="entry name" value="HMG-box_ROX1-like"/>
    <property type="match status" value="1"/>
</dbReference>
<evidence type="ECO:0000256" key="3">
    <source>
        <dbReference type="PROSITE-ProRule" id="PRU00267"/>
    </source>
</evidence>
<dbReference type="GO" id="GO:0000978">
    <property type="term" value="F:RNA polymerase II cis-regulatory region sequence-specific DNA binding"/>
    <property type="evidence" value="ECO:0007669"/>
    <property type="project" value="TreeGrafter"/>
</dbReference>
<feature type="compositionally biased region" description="Basic and acidic residues" evidence="4">
    <location>
        <begin position="134"/>
        <end position="144"/>
    </location>
</feature>
<name>A0A9P6UVI9_9FUNG</name>
<keyword evidence="7" id="KW-1185">Reference proteome</keyword>
<keyword evidence="2 3" id="KW-0539">Nucleus</keyword>
<dbReference type="InterPro" id="IPR009071">
    <property type="entry name" value="HMG_box_dom"/>
</dbReference>
<reference evidence="6" key="1">
    <citation type="journal article" date="2020" name="Fungal Divers.">
        <title>Resolving the Mortierellaceae phylogeny through synthesis of multi-gene phylogenetics and phylogenomics.</title>
        <authorList>
            <person name="Vandepol N."/>
            <person name="Liber J."/>
            <person name="Desiro A."/>
            <person name="Na H."/>
            <person name="Kennedy M."/>
            <person name="Barry K."/>
            <person name="Grigoriev I.V."/>
            <person name="Miller A.N."/>
            <person name="O'Donnell K."/>
            <person name="Stajich J.E."/>
            <person name="Bonito G."/>
        </authorList>
    </citation>
    <scope>NUCLEOTIDE SEQUENCE</scope>
    <source>
        <strain evidence="6">NVP60</strain>
    </source>
</reference>
<dbReference type="SUPFAM" id="SSF47095">
    <property type="entry name" value="HMG-box"/>
    <property type="match status" value="1"/>
</dbReference>
<feature type="compositionally biased region" description="Low complexity" evidence="4">
    <location>
        <begin position="645"/>
        <end position="668"/>
    </location>
</feature>
<dbReference type="PANTHER" id="PTHR45789">
    <property type="entry name" value="FI18025P1"/>
    <property type="match status" value="1"/>
</dbReference>
<dbReference type="GO" id="GO:0005634">
    <property type="term" value="C:nucleus"/>
    <property type="evidence" value="ECO:0007669"/>
    <property type="project" value="UniProtKB-UniRule"/>
</dbReference>
<feature type="region of interest" description="Disordered" evidence="4">
    <location>
        <begin position="632"/>
        <end position="669"/>
    </location>
</feature>
<comment type="caution">
    <text evidence="6">The sequence shown here is derived from an EMBL/GenBank/DDBJ whole genome shotgun (WGS) entry which is preliminary data.</text>
</comment>
<dbReference type="PROSITE" id="PS50118">
    <property type="entry name" value="HMG_BOX_2"/>
    <property type="match status" value="1"/>
</dbReference>
<proteinExistence type="predicted"/>
<dbReference type="InterPro" id="IPR051356">
    <property type="entry name" value="SOX/SOX-like_TF"/>
</dbReference>
<feature type="compositionally biased region" description="Basic residues" evidence="4">
    <location>
        <begin position="632"/>
        <end position="644"/>
    </location>
</feature>
<accession>A0A9P6UVI9</accession>
<evidence type="ECO:0000313" key="7">
    <source>
        <dbReference type="Proteomes" id="UP000823405"/>
    </source>
</evidence>
<keyword evidence="1 3" id="KW-0238">DNA-binding</keyword>